<dbReference type="RefSeq" id="WP_157748269.1">
    <property type="nucleotide sequence ID" value="NZ_LT607750.1"/>
</dbReference>
<reference evidence="1 2" key="1">
    <citation type="submission" date="2016-06" db="EMBL/GenBank/DDBJ databases">
        <authorList>
            <person name="Kjaerup R.B."/>
            <person name="Dalgaard T.S."/>
            <person name="Juul-Madsen H.R."/>
        </authorList>
    </citation>
    <scope>NUCLEOTIDE SEQUENCE [LARGE SCALE GENOMIC DNA]</scope>
    <source>
        <strain evidence="1 2">DSM 43904</strain>
    </source>
</reference>
<dbReference type="AlphaFoldDB" id="A0A1C5JGD4"/>
<name>A0A1C5JGD4_9ACTN</name>
<dbReference type="EMBL" id="LT607750">
    <property type="protein sequence ID" value="SCG69625.1"/>
    <property type="molecule type" value="Genomic_DNA"/>
</dbReference>
<gene>
    <name evidence="1" type="ORF">GA0070609_4430</name>
</gene>
<protein>
    <submittedName>
        <fullName evidence="1">Uncharacterized protein</fullName>
    </submittedName>
</protein>
<proteinExistence type="predicted"/>
<sequence length="135" mass="14925">MMIVPALVTRVLYNAYGDCFTVEATAIKRGDHLPPAESLPLIRVRPRAASWTANGRMIQRLTIVTFAQDNEPPMPNHRDLIDRWGYVLPDYLAGLPGVVMELRSTDKATIRANRPECPSYSAVYWSAAVALGAGQ</sequence>
<organism evidence="1 2">
    <name type="scientific">Micromonospora echinaurantiaca</name>
    <dbReference type="NCBI Taxonomy" id="47857"/>
    <lineage>
        <taxon>Bacteria</taxon>
        <taxon>Bacillati</taxon>
        <taxon>Actinomycetota</taxon>
        <taxon>Actinomycetes</taxon>
        <taxon>Micromonosporales</taxon>
        <taxon>Micromonosporaceae</taxon>
        <taxon>Micromonospora</taxon>
    </lineage>
</organism>
<accession>A0A1C5JGD4</accession>
<evidence type="ECO:0000313" key="2">
    <source>
        <dbReference type="Proteomes" id="UP000198217"/>
    </source>
</evidence>
<evidence type="ECO:0000313" key="1">
    <source>
        <dbReference type="EMBL" id="SCG69625.1"/>
    </source>
</evidence>
<dbReference type="Proteomes" id="UP000198217">
    <property type="component" value="Chromosome I"/>
</dbReference>
<keyword evidence="2" id="KW-1185">Reference proteome</keyword>